<keyword evidence="3" id="KW-1185">Reference proteome</keyword>
<dbReference type="Gene3D" id="3.90.320.10">
    <property type="match status" value="1"/>
</dbReference>
<dbReference type="Proteomes" id="UP001159363">
    <property type="component" value="Chromosome 11"/>
</dbReference>
<evidence type="ECO:0008006" key="4">
    <source>
        <dbReference type="Google" id="ProtNLM"/>
    </source>
</evidence>
<comment type="caution">
    <text evidence="2">The sequence shown here is derived from an EMBL/GenBank/DDBJ whole genome shotgun (WGS) entry which is preliminary data.</text>
</comment>
<dbReference type="InterPro" id="IPR051703">
    <property type="entry name" value="NF-kappa-B_Signaling_Reg"/>
</dbReference>
<dbReference type="PANTHER" id="PTHR46609:SF8">
    <property type="entry name" value="YQAJ VIRAL RECOMBINASE DOMAIN-CONTAINING PROTEIN"/>
    <property type="match status" value="1"/>
</dbReference>
<organism evidence="2 3">
    <name type="scientific">Dryococelus australis</name>
    <dbReference type="NCBI Taxonomy" id="614101"/>
    <lineage>
        <taxon>Eukaryota</taxon>
        <taxon>Metazoa</taxon>
        <taxon>Ecdysozoa</taxon>
        <taxon>Arthropoda</taxon>
        <taxon>Hexapoda</taxon>
        <taxon>Insecta</taxon>
        <taxon>Pterygota</taxon>
        <taxon>Neoptera</taxon>
        <taxon>Polyneoptera</taxon>
        <taxon>Phasmatodea</taxon>
        <taxon>Verophasmatodea</taxon>
        <taxon>Anareolatae</taxon>
        <taxon>Phasmatidae</taxon>
        <taxon>Eurycanthinae</taxon>
        <taxon>Dryococelus</taxon>
    </lineage>
</organism>
<proteinExistence type="predicted"/>
<evidence type="ECO:0000313" key="3">
    <source>
        <dbReference type="Proteomes" id="UP001159363"/>
    </source>
</evidence>
<feature type="compositionally biased region" description="Basic and acidic residues" evidence="1">
    <location>
        <begin position="86"/>
        <end position="113"/>
    </location>
</feature>
<dbReference type="SUPFAM" id="SSF52980">
    <property type="entry name" value="Restriction endonuclease-like"/>
    <property type="match status" value="1"/>
</dbReference>
<dbReference type="InterPro" id="IPR011335">
    <property type="entry name" value="Restrct_endonuc-II-like"/>
</dbReference>
<gene>
    <name evidence="2" type="ORF">PR048_027961</name>
</gene>
<feature type="region of interest" description="Disordered" evidence="1">
    <location>
        <begin position="86"/>
        <end position="114"/>
    </location>
</feature>
<evidence type="ECO:0000256" key="1">
    <source>
        <dbReference type="SAM" id="MobiDB-lite"/>
    </source>
</evidence>
<dbReference type="InterPro" id="IPR011604">
    <property type="entry name" value="PDDEXK-like_dom_sf"/>
</dbReference>
<dbReference type="PANTHER" id="PTHR46609">
    <property type="entry name" value="EXONUCLEASE, PHAGE-TYPE/RECB, C-TERMINAL DOMAIN-CONTAINING PROTEIN"/>
    <property type="match status" value="1"/>
</dbReference>
<dbReference type="EMBL" id="JARBHB010000012">
    <property type="protein sequence ID" value="KAJ8871634.1"/>
    <property type="molecule type" value="Genomic_DNA"/>
</dbReference>
<sequence>MGDDQIIEVKCPSSAISMQPLDALAKGKIKCLEMQDGTPQLKLSHNYMSQIQGVLHISRRKTCNFVLLTFLYDSLLPEIIDPRHPINMPIRERPHIKSAQEAKRETKKSETRASVETTEIIL</sequence>
<name>A0ABQ9GHW9_9NEOP</name>
<evidence type="ECO:0000313" key="2">
    <source>
        <dbReference type="EMBL" id="KAJ8871634.1"/>
    </source>
</evidence>
<protein>
    <recommendedName>
        <fullName evidence="4">YqaJ viral recombinase domain-containing protein</fullName>
    </recommendedName>
</protein>
<reference evidence="2 3" key="1">
    <citation type="submission" date="2023-02" db="EMBL/GenBank/DDBJ databases">
        <title>LHISI_Scaffold_Assembly.</title>
        <authorList>
            <person name="Stuart O.P."/>
            <person name="Cleave R."/>
            <person name="Magrath M.J.L."/>
            <person name="Mikheyev A.S."/>
        </authorList>
    </citation>
    <scope>NUCLEOTIDE SEQUENCE [LARGE SCALE GENOMIC DNA]</scope>
    <source>
        <strain evidence="2">Daus_M_001</strain>
        <tissue evidence="2">Leg muscle</tissue>
    </source>
</reference>
<accession>A0ABQ9GHW9</accession>